<accession>A0A177UK28</accession>
<protein>
    <submittedName>
        <fullName evidence="2">Uncharacterized protein</fullName>
    </submittedName>
</protein>
<dbReference type="AlphaFoldDB" id="A0A177UK28"/>
<feature type="compositionally biased region" description="Low complexity" evidence="1">
    <location>
        <begin position="22"/>
        <end position="38"/>
    </location>
</feature>
<dbReference type="EMBL" id="LWDD02000252">
    <property type="protein sequence ID" value="KAE8262326.1"/>
    <property type="molecule type" value="Genomic_DNA"/>
</dbReference>
<evidence type="ECO:0000256" key="1">
    <source>
        <dbReference type="SAM" id="MobiDB-lite"/>
    </source>
</evidence>
<feature type="region of interest" description="Disordered" evidence="1">
    <location>
        <begin position="268"/>
        <end position="287"/>
    </location>
</feature>
<feature type="region of interest" description="Disordered" evidence="1">
    <location>
        <begin position="238"/>
        <end position="257"/>
    </location>
</feature>
<sequence>MMTARSTSLSQLVRALPARGIASSSSAHASSSTSAPSSREQAGLEDRAFDEDEDVPPTNSRRSGGSNSKSAVGSLSRTAFVRSADGRIPDIHSALALARSVAFPRREGGLGDAAGEADAKQPRRTLGGSGGASESGPKQESVLRDVMFARSFEQRQYMGYGSLTFSSPETLSSALKAQQSSLTPRKYYVPALQQSSEKLVKEPLMNGRSLAMIGLADVAPLIGLSREEIVKTLGEEHGSAARVEEEGEEEVQQGETAGRWVEYKLERRTSAKSAKVQRRRPTDSRAS</sequence>
<feature type="region of interest" description="Disordered" evidence="1">
    <location>
        <begin position="19"/>
        <end position="75"/>
    </location>
</feature>
<evidence type="ECO:0000313" key="3">
    <source>
        <dbReference type="Proteomes" id="UP000077671"/>
    </source>
</evidence>
<gene>
    <name evidence="2" type="ORF">A4X03_0g2545</name>
</gene>
<proteinExistence type="predicted"/>
<evidence type="ECO:0000313" key="2">
    <source>
        <dbReference type="EMBL" id="KAE8262326.1"/>
    </source>
</evidence>
<dbReference type="Proteomes" id="UP000077671">
    <property type="component" value="Unassembled WGS sequence"/>
</dbReference>
<reference evidence="2" key="1">
    <citation type="submission" date="2016-04" db="EMBL/GenBank/DDBJ databases">
        <authorList>
            <person name="Nguyen H.D."/>
            <person name="Kesanakurti P."/>
            <person name="Cullis J."/>
            <person name="Levesque C.A."/>
            <person name="Hambleton S."/>
        </authorList>
    </citation>
    <scope>NUCLEOTIDE SEQUENCE</scope>
    <source>
        <strain evidence="2">DAOMC 238032</strain>
    </source>
</reference>
<organism evidence="2 3">
    <name type="scientific">Tilletia caries</name>
    <name type="common">wheat bunt fungus</name>
    <dbReference type="NCBI Taxonomy" id="13290"/>
    <lineage>
        <taxon>Eukaryota</taxon>
        <taxon>Fungi</taxon>
        <taxon>Dikarya</taxon>
        <taxon>Basidiomycota</taxon>
        <taxon>Ustilaginomycotina</taxon>
        <taxon>Exobasidiomycetes</taxon>
        <taxon>Tilletiales</taxon>
        <taxon>Tilletiaceae</taxon>
        <taxon>Tilletia</taxon>
    </lineage>
</organism>
<feature type="region of interest" description="Disordered" evidence="1">
    <location>
        <begin position="109"/>
        <end position="140"/>
    </location>
</feature>
<feature type="compositionally biased region" description="Low complexity" evidence="1">
    <location>
        <begin position="59"/>
        <end position="68"/>
    </location>
</feature>
<name>A0A177UK28_9BASI</name>
<comment type="caution">
    <text evidence="2">The sequence shown here is derived from an EMBL/GenBank/DDBJ whole genome shotgun (WGS) entry which is preliminary data.</text>
</comment>
<reference evidence="2" key="2">
    <citation type="journal article" date="2019" name="IMA Fungus">
        <title>Genome sequencing and comparison of five Tilletia species to identify candidate genes for the detection of regulated species infecting wheat.</title>
        <authorList>
            <person name="Nguyen H.D.T."/>
            <person name="Sultana T."/>
            <person name="Kesanakurti P."/>
            <person name="Hambleton S."/>
        </authorList>
    </citation>
    <scope>NUCLEOTIDE SEQUENCE</scope>
    <source>
        <strain evidence="2">DAOMC 238032</strain>
    </source>
</reference>